<protein>
    <submittedName>
        <fullName evidence="1 2">Uncharacterized protein</fullName>
    </submittedName>
</protein>
<evidence type="ECO:0000313" key="3">
    <source>
        <dbReference type="Proteomes" id="UP000008810"/>
    </source>
</evidence>
<dbReference type="EMBL" id="CM000880">
    <property type="protein sequence ID" value="KQK19677.1"/>
    <property type="molecule type" value="Genomic_DNA"/>
</dbReference>
<reference evidence="2" key="3">
    <citation type="submission" date="2018-08" db="UniProtKB">
        <authorList>
            <consortium name="EnsemblPlants"/>
        </authorList>
    </citation>
    <scope>IDENTIFICATION</scope>
    <source>
        <strain evidence="2">cv. Bd21</strain>
    </source>
</reference>
<dbReference type="InParanoid" id="A0A0Q3HAT2"/>
<evidence type="ECO:0000313" key="1">
    <source>
        <dbReference type="EMBL" id="KQK19677.1"/>
    </source>
</evidence>
<dbReference type="Gramene" id="KQK19677">
    <property type="protein sequence ID" value="KQK19677"/>
    <property type="gene ID" value="BRADI_1g49765v3"/>
</dbReference>
<accession>A0A0Q3HAT2</accession>
<name>A0A0Q3HAT2_BRADI</name>
<dbReference type="EnsemblPlants" id="KQK19677">
    <property type="protein sequence ID" value="KQK19677"/>
    <property type="gene ID" value="BRADI_1g49765v3"/>
</dbReference>
<keyword evidence="3" id="KW-1185">Reference proteome</keyword>
<dbReference type="AlphaFoldDB" id="A0A0Q3HAT2"/>
<reference evidence="1" key="2">
    <citation type="submission" date="2017-06" db="EMBL/GenBank/DDBJ databases">
        <title>WGS assembly of Brachypodium distachyon.</title>
        <authorList>
            <consortium name="The International Brachypodium Initiative"/>
            <person name="Lucas S."/>
            <person name="Harmon-Smith M."/>
            <person name="Lail K."/>
            <person name="Tice H."/>
            <person name="Grimwood J."/>
            <person name="Bruce D."/>
            <person name="Barry K."/>
            <person name="Shu S."/>
            <person name="Lindquist E."/>
            <person name="Wang M."/>
            <person name="Pitluck S."/>
            <person name="Vogel J.P."/>
            <person name="Garvin D.F."/>
            <person name="Mockler T.C."/>
            <person name="Schmutz J."/>
            <person name="Rokhsar D."/>
            <person name="Bevan M.W."/>
        </authorList>
    </citation>
    <scope>NUCLEOTIDE SEQUENCE</scope>
    <source>
        <strain evidence="1">Bd21</strain>
    </source>
</reference>
<reference evidence="1 2" key="1">
    <citation type="journal article" date="2010" name="Nature">
        <title>Genome sequencing and analysis of the model grass Brachypodium distachyon.</title>
        <authorList>
            <consortium name="International Brachypodium Initiative"/>
        </authorList>
    </citation>
    <scope>NUCLEOTIDE SEQUENCE [LARGE SCALE GENOMIC DNA]</scope>
    <source>
        <strain evidence="1 2">Bd21</strain>
    </source>
</reference>
<proteinExistence type="predicted"/>
<organism evidence="1">
    <name type="scientific">Brachypodium distachyon</name>
    <name type="common">Purple false brome</name>
    <name type="synonym">Trachynia distachya</name>
    <dbReference type="NCBI Taxonomy" id="15368"/>
    <lineage>
        <taxon>Eukaryota</taxon>
        <taxon>Viridiplantae</taxon>
        <taxon>Streptophyta</taxon>
        <taxon>Embryophyta</taxon>
        <taxon>Tracheophyta</taxon>
        <taxon>Spermatophyta</taxon>
        <taxon>Magnoliopsida</taxon>
        <taxon>Liliopsida</taxon>
        <taxon>Poales</taxon>
        <taxon>Poaceae</taxon>
        <taxon>BOP clade</taxon>
        <taxon>Pooideae</taxon>
        <taxon>Stipodae</taxon>
        <taxon>Brachypodieae</taxon>
        <taxon>Brachypodium</taxon>
    </lineage>
</organism>
<gene>
    <name evidence="1" type="ORF">BRADI_1g49765v3</name>
</gene>
<sequence>MGSFAGVAALGLDPPATIAALHRVASVTNPPHRCPPSRLFLLLFGWPVLEKYLRPGSTTKLEALVGRYFPFVYVFSWVHPDVV</sequence>
<evidence type="ECO:0000313" key="2">
    <source>
        <dbReference type="EnsemblPlants" id="KQK19677"/>
    </source>
</evidence>
<dbReference type="Proteomes" id="UP000008810">
    <property type="component" value="Chromosome 1"/>
</dbReference>